<dbReference type="EMBL" id="MN098326">
    <property type="protein sequence ID" value="QFG06629.1"/>
    <property type="molecule type" value="Genomic_DNA"/>
</dbReference>
<organism evidence="2 3">
    <name type="scientific">Proteus phage Myduc</name>
    <dbReference type="NCBI Taxonomy" id="2650874"/>
    <lineage>
        <taxon>Viruses</taxon>
        <taxon>Duplodnaviria</taxon>
        <taxon>Heunggongvirae</taxon>
        <taxon>Uroviricota</taxon>
        <taxon>Caudoviricetes</taxon>
        <taxon>Chaseviridae</taxon>
        <taxon>Cleopatravirinae</taxon>
        <taxon>Myducvirus</taxon>
        <taxon>Myducvirus myduc</taxon>
    </lineage>
</organism>
<evidence type="ECO:0000313" key="2">
    <source>
        <dbReference type="EMBL" id="QFG06629.1"/>
    </source>
</evidence>
<keyword evidence="1" id="KW-0812">Transmembrane</keyword>
<reference evidence="3" key="1">
    <citation type="submission" date="2019-06" db="EMBL/GenBank/DDBJ databases">
        <title>Complete genome of Proteus mirabilis phage Myduc.</title>
        <authorList>
            <person name="Tran J.S."/>
            <person name="Lessor L."/>
            <person name="O'Leary C."/>
            <person name="Bonasera R.M."/>
            <person name="Liu M."/>
        </authorList>
    </citation>
    <scope>NUCLEOTIDE SEQUENCE [LARGE SCALE GENOMIC DNA]</scope>
</reference>
<evidence type="ECO:0000256" key="1">
    <source>
        <dbReference type="SAM" id="Phobius"/>
    </source>
</evidence>
<protein>
    <recommendedName>
        <fullName evidence="4">DUF1146 domain-containing protein</fullName>
    </recommendedName>
</protein>
<keyword evidence="1" id="KW-0472">Membrane</keyword>
<accession>A0A5J6TDP2</accession>
<dbReference type="Proteomes" id="UP000327513">
    <property type="component" value="Segment"/>
</dbReference>
<keyword evidence="3" id="KW-1185">Reference proteome</keyword>
<evidence type="ECO:0008006" key="4">
    <source>
        <dbReference type="Google" id="ProtNLM"/>
    </source>
</evidence>
<proteinExistence type="predicted"/>
<keyword evidence="1" id="KW-1133">Transmembrane helix</keyword>
<gene>
    <name evidence="2" type="ORF">CPT_Myduc_006</name>
</gene>
<name>A0A5J6TDP2_9CAUD</name>
<evidence type="ECO:0000313" key="3">
    <source>
        <dbReference type="Proteomes" id="UP000327513"/>
    </source>
</evidence>
<sequence length="79" mass="8985">MSFPLFIILIFLWFAILLLGSGILLNLATQTLKPFFSAKNKIVVKEAIVRAVLFVVVICMFIVWCTSFIHIAEILVSWL</sequence>
<feature type="transmembrane region" description="Helical" evidence="1">
    <location>
        <begin position="6"/>
        <end position="27"/>
    </location>
</feature>
<feature type="transmembrane region" description="Helical" evidence="1">
    <location>
        <begin position="48"/>
        <end position="72"/>
    </location>
</feature>